<evidence type="ECO:0000313" key="1">
    <source>
        <dbReference type="EMBL" id="MEE7490468.1"/>
    </source>
</evidence>
<dbReference type="RefSeq" id="WP_331294852.1">
    <property type="nucleotide sequence ID" value="NZ_MLBR01000029.1"/>
</dbReference>
<protein>
    <submittedName>
        <fullName evidence="1">Uncharacterized protein</fullName>
    </submittedName>
</protein>
<sequence length="92" mass="9666">MTAEVLAMPYRAAPGHERRLAENLVARVASGHDPGPRGAQIRGLGLSLEASVRELRAALARAGLADGCAALIETRGLTARQARGYQAQDYVG</sequence>
<keyword evidence="2" id="KW-1185">Reference proteome</keyword>
<dbReference type="EMBL" id="MLCA01000001">
    <property type="protein sequence ID" value="MEE7490468.1"/>
    <property type="molecule type" value="Genomic_DNA"/>
</dbReference>
<dbReference type="Proteomes" id="UP001355206">
    <property type="component" value="Unassembled WGS sequence"/>
</dbReference>
<reference evidence="1 2" key="1">
    <citation type="journal article" date="2012" name="Genet. Mol. Biol.">
        <title>Analysis of 16S rRNA and mxaF genes revealing insights into Methylobacterium niche-specific plant association.</title>
        <authorList>
            <person name="Dourado M.N."/>
            <person name="Andreote F.D."/>
            <person name="Dini-Andreote F."/>
            <person name="Conti R."/>
            <person name="Araujo J.M."/>
            <person name="Araujo W.L."/>
        </authorList>
    </citation>
    <scope>NUCLEOTIDE SEQUENCE [LARGE SCALE GENOMIC DNA]</scope>
    <source>
        <strain evidence="1 2">TC3-10</strain>
    </source>
</reference>
<name>A0ABU7TLD0_9HYPH</name>
<gene>
    <name evidence="1" type="ORF">MOTC310_08230</name>
</gene>
<accession>A0ABU7TLD0</accession>
<evidence type="ECO:0000313" key="2">
    <source>
        <dbReference type="Proteomes" id="UP001355206"/>
    </source>
</evidence>
<comment type="caution">
    <text evidence="1">The sequence shown here is derived from an EMBL/GenBank/DDBJ whole genome shotgun (WGS) entry which is preliminary data.</text>
</comment>
<proteinExistence type="predicted"/>
<organism evidence="1 2">
    <name type="scientific">Methylobacterium oryzae</name>
    <dbReference type="NCBI Taxonomy" id="334852"/>
    <lineage>
        <taxon>Bacteria</taxon>
        <taxon>Pseudomonadati</taxon>
        <taxon>Pseudomonadota</taxon>
        <taxon>Alphaproteobacteria</taxon>
        <taxon>Hyphomicrobiales</taxon>
        <taxon>Methylobacteriaceae</taxon>
        <taxon>Methylobacterium</taxon>
    </lineage>
</organism>